<gene>
    <name evidence="2" type="primary">SFRICE000050.2</name>
    <name evidence="2" type="ORF">SFRICE_000050.2</name>
</gene>
<dbReference type="AlphaFoldDB" id="A0A2H1V7E3"/>
<feature type="transmembrane region" description="Helical" evidence="1">
    <location>
        <begin position="286"/>
        <end position="307"/>
    </location>
</feature>
<sequence>MTSLRDKFYRLFRINVHNDTNTWKDIDKDVQSLFLPLNVTQILVLSPVYRLKSNHIQPNNCICKFVLILSLVLSLSIFTRRFISILFDDNLKHLVISKFLYATPYYDFIFYSSGMVVNFFMFYTQTNNMVTFVLIFQEVHRYIYDKCVFRRNIIKIWIYASSTFVFYFITLVVIPIICHNQLFINLDISLMLYIVLDVNIVHASVLIKLLTEKVELWVLEIQKFDQNFDHHAMFQVYVKILSCYNIYKNVFEKMVLFKTIETFLRFLVNVQVMIDFRRFYFKNNPHISILLYLWSIKVVAVNMIISLQLEAFYIAMEQVCYSCEVLLKHGCSENKNHKKFCKNVLRLYRAAFTKMTACGLFSMDVCQILRVATLTAHYTVVLLQFAFL</sequence>
<keyword evidence="1" id="KW-0472">Membrane</keyword>
<dbReference type="EMBL" id="ODYU01001051">
    <property type="protein sequence ID" value="SOQ36719.1"/>
    <property type="molecule type" value="Genomic_DNA"/>
</dbReference>
<feature type="non-terminal residue" evidence="2">
    <location>
        <position position="388"/>
    </location>
</feature>
<reference evidence="2" key="1">
    <citation type="submission" date="2016-07" db="EMBL/GenBank/DDBJ databases">
        <authorList>
            <person name="Bretaudeau A."/>
        </authorList>
    </citation>
    <scope>NUCLEOTIDE SEQUENCE</scope>
    <source>
        <strain evidence="2">Rice</strain>
        <tissue evidence="2">Whole body</tissue>
    </source>
</reference>
<feature type="transmembrane region" description="Helical" evidence="1">
    <location>
        <begin position="156"/>
        <end position="177"/>
    </location>
</feature>
<evidence type="ECO:0000313" key="2">
    <source>
        <dbReference type="EMBL" id="SOQ36719.1"/>
    </source>
</evidence>
<keyword evidence="1" id="KW-1133">Transmembrane helix</keyword>
<keyword evidence="1" id="KW-0812">Transmembrane</keyword>
<protein>
    <submittedName>
        <fullName evidence="2">SFRICE000050.2</fullName>
    </submittedName>
</protein>
<accession>A0A2H1V7E3</accession>
<proteinExistence type="predicted"/>
<evidence type="ECO:0000256" key="1">
    <source>
        <dbReference type="SAM" id="Phobius"/>
    </source>
</evidence>
<organism evidence="2">
    <name type="scientific">Spodoptera frugiperda</name>
    <name type="common">Fall armyworm</name>
    <dbReference type="NCBI Taxonomy" id="7108"/>
    <lineage>
        <taxon>Eukaryota</taxon>
        <taxon>Metazoa</taxon>
        <taxon>Ecdysozoa</taxon>
        <taxon>Arthropoda</taxon>
        <taxon>Hexapoda</taxon>
        <taxon>Insecta</taxon>
        <taxon>Pterygota</taxon>
        <taxon>Neoptera</taxon>
        <taxon>Endopterygota</taxon>
        <taxon>Lepidoptera</taxon>
        <taxon>Glossata</taxon>
        <taxon>Ditrysia</taxon>
        <taxon>Noctuoidea</taxon>
        <taxon>Noctuidae</taxon>
        <taxon>Amphipyrinae</taxon>
        <taxon>Spodoptera</taxon>
    </lineage>
</organism>
<name>A0A2H1V7E3_SPOFR</name>
<feature type="transmembrane region" description="Helical" evidence="1">
    <location>
        <begin position="61"/>
        <end position="83"/>
    </location>
</feature>
<feature type="transmembrane region" description="Helical" evidence="1">
    <location>
        <begin position="183"/>
        <end position="207"/>
    </location>
</feature>
<feature type="transmembrane region" description="Helical" evidence="1">
    <location>
        <begin position="108"/>
        <end position="136"/>
    </location>
</feature>